<evidence type="ECO:0000256" key="2">
    <source>
        <dbReference type="ARBA" id="ARBA00022679"/>
    </source>
</evidence>
<dbReference type="InterPro" id="IPR011004">
    <property type="entry name" value="Trimer_LpxA-like_sf"/>
</dbReference>
<dbReference type="PROSITE" id="PS00101">
    <property type="entry name" value="HEXAPEP_TRANSFERASES"/>
    <property type="match status" value="1"/>
</dbReference>
<evidence type="ECO:0000256" key="3">
    <source>
        <dbReference type="ARBA" id="ARBA00022737"/>
    </source>
</evidence>
<dbReference type="PANTHER" id="PTHR43300">
    <property type="entry name" value="ACETYLTRANSFERASE"/>
    <property type="match status" value="1"/>
</dbReference>
<dbReference type="InterPro" id="IPR050179">
    <property type="entry name" value="Trans_hexapeptide_repeat"/>
</dbReference>
<dbReference type="OrthoDB" id="9815592at2"/>
<gene>
    <name evidence="5" type="ORF">EES38_17660</name>
</gene>
<name>A0A3N9TCD5_9VIBR</name>
<evidence type="ECO:0000313" key="5">
    <source>
        <dbReference type="EMBL" id="RQW61690.1"/>
    </source>
</evidence>
<evidence type="ECO:0000256" key="1">
    <source>
        <dbReference type="ARBA" id="ARBA00007274"/>
    </source>
</evidence>
<keyword evidence="6" id="KW-1185">Reference proteome</keyword>
<dbReference type="AlphaFoldDB" id="A0A3N9TCD5"/>
<keyword evidence="2 5" id="KW-0808">Transferase</keyword>
<dbReference type="Proteomes" id="UP000281112">
    <property type="component" value="Unassembled WGS sequence"/>
</dbReference>
<dbReference type="Pfam" id="PF00132">
    <property type="entry name" value="Hexapep"/>
    <property type="match status" value="1"/>
</dbReference>
<organism evidence="5 6">
    <name type="scientific">Vibrio viridaestus</name>
    <dbReference type="NCBI Taxonomy" id="2487322"/>
    <lineage>
        <taxon>Bacteria</taxon>
        <taxon>Pseudomonadati</taxon>
        <taxon>Pseudomonadota</taxon>
        <taxon>Gammaproteobacteria</taxon>
        <taxon>Vibrionales</taxon>
        <taxon>Vibrionaceae</taxon>
        <taxon>Vibrio</taxon>
    </lineage>
</organism>
<dbReference type="InterPro" id="IPR001451">
    <property type="entry name" value="Hexapep"/>
</dbReference>
<keyword evidence="3" id="KW-0677">Repeat</keyword>
<protein>
    <submittedName>
        <fullName evidence="5">Antibiotic acetyltransferase</fullName>
    </submittedName>
</protein>
<dbReference type="Gene3D" id="2.160.10.10">
    <property type="entry name" value="Hexapeptide repeat proteins"/>
    <property type="match status" value="1"/>
</dbReference>
<reference evidence="5 6" key="1">
    <citation type="submission" date="2018-11" db="EMBL/GenBank/DDBJ databases">
        <title>Vibrio LJC006 sp. nov., isolated from seawater during the bloom of the enteromorpha.</title>
        <authorList>
            <person name="Liang J."/>
        </authorList>
    </citation>
    <scope>NUCLEOTIDE SEQUENCE [LARGE SCALE GENOMIC DNA]</scope>
    <source>
        <strain evidence="5 6">LJC006</strain>
    </source>
</reference>
<dbReference type="RefSeq" id="WP_124938537.1">
    <property type="nucleotide sequence ID" value="NZ_RJVQ01000010.1"/>
</dbReference>
<evidence type="ECO:0000313" key="6">
    <source>
        <dbReference type="Proteomes" id="UP000281112"/>
    </source>
</evidence>
<keyword evidence="4" id="KW-0012">Acyltransferase</keyword>
<dbReference type="SUPFAM" id="SSF51161">
    <property type="entry name" value="Trimeric LpxA-like enzymes"/>
    <property type="match status" value="1"/>
</dbReference>
<dbReference type="PANTHER" id="PTHR43300:SF11">
    <property type="entry name" value="ACETYLTRANSFERASE RV3034C-RELATED"/>
    <property type="match status" value="1"/>
</dbReference>
<dbReference type="InterPro" id="IPR018357">
    <property type="entry name" value="Hexapep_transf_CS"/>
</dbReference>
<comment type="caution">
    <text evidence="5">The sequence shown here is derived from an EMBL/GenBank/DDBJ whole genome shotgun (WGS) entry which is preliminary data.</text>
</comment>
<evidence type="ECO:0000256" key="4">
    <source>
        <dbReference type="ARBA" id="ARBA00023315"/>
    </source>
</evidence>
<sequence length="230" mass="26312">MRKLILSINQRKQLSLNNITVKRKWWKKLRCGDKPIEIEPYCNFERSSTVWEMGAFSYSHSALPVDATVGRYCSIASDLWVMEHQHPTDRFTTSPISYERNVFGLDGQLNSVDMQSTGPITIKNDVWIGRFVTLKPGITIGNGAIIAANSVVTKDVPDYAIVGGVPAKVIRFRFEPSIIDELLKLEWWKYSCLEFADLKMDTNILDFIEQIKTRVRNSELELFQPNPVVI</sequence>
<proteinExistence type="inferred from homology"/>
<comment type="similarity">
    <text evidence="1">Belongs to the transferase hexapeptide repeat family.</text>
</comment>
<dbReference type="GO" id="GO:0016746">
    <property type="term" value="F:acyltransferase activity"/>
    <property type="evidence" value="ECO:0007669"/>
    <property type="project" value="UniProtKB-KW"/>
</dbReference>
<accession>A0A3N9TCD5</accession>
<dbReference type="CDD" id="cd03349">
    <property type="entry name" value="LbH_XAT"/>
    <property type="match status" value="1"/>
</dbReference>
<dbReference type="EMBL" id="RJVQ01000010">
    <property type="protein sequence ID" value="RQW61690.1"/>
    <property type="molecule type" value="Genomic_DNA"/>
</dbReference>